<feature type="transmembrane region" description="Helical" evidence="1">
    <location>
        <begin position="7"/>
        <end position="39"/>
    </location>
</feature>
<organism evidence="2 3">
    <name type="scientific">Culicoidibacter larvae</name>
    <dbReference type="NCBI Taxonomy" id="2579976"/>
    <lineage>
        <taxon>Bacteria</taxon>
        <taxon>Bacillati</taxon>
        <taxon>Bacillota</taxon>
        <taxon>Culicoidibacteria</taxon>
        <taxon>Culicoidibacterales</taxon>
        <taxon>Culicoidibacteraceae</taxon>
        <taxon>Culicoidibacter</taxon>
    </lineage>
</organism>
<proteinExistence type="predicted"/>
<dbReference type="EMBL" id="VBWP01000001">
    <property type="protein sequence ID" value="TLG77410.1"/>
    <property type="molecule type" value="Genomic_DNA"/>
</dbReference>
<keyword evidence="1" id="KW-1133">Transmembrane helix</keyword>
<feature type="transmembrane region" description="Helical" evidence="1">
    <location>
        <begin position="170"/>
        <end position="190"/>
    </location>
</feature>
<evidence type="ECO:0000313" key="3">
    <source>
        <dbReference type="Proteomes" id="UP000306912"/>
    </source>
</evidence>
<comment type="caution">
    <text evidence="2">The sequence shown here is derived from an EMBL/GenBank/DDBJ whole genome shotgun (WGS) entry which is preliminary data.</text>
</comment>
<evidence type="ECO:0000313" key="2">
    <source>
        <dbReference type="EMBL" id="TLG77410.1"/>
    </source>
</evidence>
<dbReference type="InParanoid" id="A0A5R8QI94"/>
<dbReference type="Proteomes" id="UP000306912">
    <property type="component" value="Unassembled WGS sequence"/>
</dbReference>
<sequence>MNYWVLIGILIIVIGFALKLDSLAVVLFAGIVTALIGAFNINDVLGSLTNGFDTALTTLGSAFVNNRLMSLFFLTLPVIGIGERYGLRERAMTMIKGMKVATSGRILTFYQAIREVAGFFSLRLGGHPQFVRPLVEPMAQAAAEVEGTVDSNLEDEIKGAAAASENYGNFFAQNTFLASSGVLLIVGTLADLGYGEVTASQVALWSLPVAIIALLLAGVQFYLLDRKIKANGKGQE</sequence>
<dbReference type="OrthoDB" id="80065at2"/>
<protein>
    <submittedName>
        <fullName evidence="2">DUF969 domain-containing protein</fullName>
    </submittedName>
</protein>
<dbReference type="AlphaFoldDB" id="A0A5R8QI94"/>
<gene>
    <name evidence="2" type="ORF">FEZ08_01965</name>
</gene>
<dbReference type="RefSeq" id="WP_138190019.1">
    <property type="nucleotide sequence ID" value="NZ_VBWP01000001.1"/>
</dbReference>
<feature type="transmembrane region" description="Helical" evidence="1">
    <location>
        <begin position="202"/>
        <end position="224"/>
    </location>
</feature>
<keyword evidence="1" id="KW-0472">Membrane</keyword>
<evidence type="ECO:0000256" key="1">
    <source>
        <dbReference type="SAM" id="Phobius"/>
    </source>
</evidence>
<keyword evidence="1" id="KW-0812">Transmembrane</keyword>
<reference evidence="2 3" key="1">
    <citation type="submission" date="2019-05" db="EMBL/GenBank/DDBJ databases">
        <title>Culicoidintestinum kansasii gen. nov., sp. nov. from the gastrointestinal tract of the biting midge, Culicoides sonorensis.</title>
        <authorList>
            <person name="Neupane S."/>
            <person name="Ghosh A."/>
            <person name="Gunther S."/>
            <person name="Martin K."/>
            <person name="Zurek L."/>
        </authorList>
    </citation>
    <scope>NUCLEOTIDE SEQUENCE [LARGE SCALE GENOMIC DNA]</scope>
    <source>
        <strain evidence="2 3">CS-1</strain>
    </source>
</reference>
<accession>A0A5R8QI94</accession>
<name>A0A5R8QI94_9FIRM</name>
<dbReference type="Pfam" id="PF06149">
    <property type="entry name" value="DUF969"/>
    <property type="match status" value="1"/>
</dbReference>
<keyword evidence="3" id="KW-1185">Reference proteome</keyword>
<feature type="transmembrane region" description="Helical" evidence="1">
    <location>
        <begin position="68"/>
        <end position="87"/>
    </location>
</feature>
<dbReference type="InterPro" id="IPR010374">
    <property type="entry name" value="DUF969"/>
</dbReference>